<reference evidence="1 2" key="1">
    <citation type="submission" date="2014-01" db="EMBL/GenBank/DDBJ databases">
        <title>Comparative genomics of Fusobacterium necrophorum wild isolates.</title>
        <authorList>
            <person name="Kittichotirat W."/>
            <person name="Bumgarner R.E."/>
            <person name="Lawrence P."/>
        </authorList>
    </citation>
    <scope>NUCLEOTIDE SEQUENCE [LARGE SCALE GENOMIC DNA]</scope>
    <source>
        <strain evidence="1 2">BL</strain>
    </source>
</reference>
<evidence type="ECO:0000313" key="2">
    <source>
        <dbReference type="Proteomes" id="UP000027473"/>
    </source>
</evidence>
<gene>
    <name evidence="1" type="ORF">FUSO3_00565</name>
</gene>
<dbReference type="EMBL" id="JAAC01000004">
    <property type="protein sequence ID" value="KDE65526.1"/>
    <property type="molecule type" value="Genomic_DNA"/>
</dbReference>
<protein>
    <submittedName>
        <fullName evidence="1">Uncharacterized protein</fullName>
    </submittedName>
</protein>
<organism evidence="1 2">
    <name type="scientific">Fusobacterium necrophorum BL</name>
    <dbReference type="NCBI Taxonomy" id="1441732"/>
    <lineage>
        <taxon>Bacteria</taxon>
        <taxon>Fusobacteriati</taxon>
        <taxon>Fusobacteriota</taxon>
        <taxon>Fusobacteriia</taxon>
        <taxon>Fusobacteriales</taxon>
        <taxon>Fusobacteriaceae</taxon>
        <taxon>Fusobacterium</taxon>
    </lineage>
</organism>
<dbReference type="Proteomes" id="UP000027473">
    <property type="component" value="Unassembled WGS sequence"/>
</dbReference>
<name>A0AB73BZ39_9FUSO</name>
<sequence>MFLYHGSPRRKTLCQRASIKKKNEILIGILEILGVRSLKSFFCLRIFIFLFLRIAKKICTFVQKKIDL</sequence>
<evidence type="ECO:0000313" key="1">
    <source>
        <dbReference type="EMBL" id="KDE65526.1"/>
    </source>
</evidence>
<proteinExistence type="predicted"/>
<comment type="caution">
    <text evidence="1">The sequence shown here is derived from an EMBL/GenBank/DDBJ whole genome shotgun (WGS) entry which is preliminary data.</text>
</comment>
<accession>A0AB73BZ39</accession>
<dbReference type="AlphaFoldDB" id="A0AB73BZ39"/>